<dbReference type="GO" id="GO:0004252">
    <property type="term" value="F:serine-type endopeptidase activity"/>
    <property type="evidence" value="ECO:0007669"/>
    <property type="project" value="UniProtKB-EC"/>
</dbReference>
<dbReference type="AlphaFoldDB" id="A0A679J9H7"/>
<dbReference type="SUPFAM" id="SSF52540">
    <property type="entry name" value="P-loop containing nucleoside triphosphate hydrolases"/>
    <property type="match status" value="1"/>
</dbReference>
<keyword evidence="5" id="KW-1185">Reference proteome</keyword>
<dbReference type="GO" id="GO:0030163">
    <property type="term" value="P:protein catabolic process"/>
    <property type="evidence" value="ECO:0007669"/>
    <property type="project" value="InterPro"/>
</dbReference>
<proteinExistence type="predicted"/>
<protein>
    <submittedName>
        <fullName evidence="3 4">Lon protease</fullName>
        <ecNumber evidence="3">3.4.21.53</ecNumber>
    </submittedName>
</protein>
<dbReference type="InterPro" id="IPR003593">
    <property type="entry name" value="AAA+_ATPase"/>
</dbReference>
<dbReference type="EMBL" id="BPQF01000029">
    <property type="protein sequence ID" value="GJD41865.1"/>
    <property type="molecule type" value="Genomic_DNA"/>
</dbReference>
<dbReference type="RefSeq" id="WP_019904521.1">
    <property type="nucleotide sequence ID" value="NZ_BPQF01000029.1"/>
</dbReference>
<feature type="region of interest" description="Disordered" evidence="1">
    <location>
        <begin position="242"/>
        <end position="263"/>
    </location>
</feature>
<feature type="compositionally biased region" description="Low complexity" evidence="1">
    <location>
        <begin position="1"/>
        <end position="15"/>
    </location>
</feature>
<evidence type="ECO:0000259" key="2">
    <source>
        <dbReference type="SMART" id="SM00382"/>
    </source>
</evidence>
<keyword evidence="3" id="KW-0378">Hydrolase</keyword>
<dbReference type="InterPro" id="IPR003959">
    <property type="entry name" value="ATPase_AAA_core"/>
</dbReference>
<dbReference type="GO" id="GO:0004176">
    <property type="term" value="F:ATP-dependent peptidase activity"/>
    <property type="evidence" value="ECO:0007669"/>
    <property type="project" value="InterPro"/>
</dbReference>
<accession>A0A679J9H7</accession>
<evidence type="ECO:0000313" key="4">
    <source>
        <dbReference type="EMBL" id="GJD41865.1"/>
    </source>
</evidence>
<dbReference type="EMBL" id="LR743504">
    <property type="protein sequence ID" value="CAA2104565.1"/>
    <property type="molecule type" value="Genomic_DNA"/>
</dbReference>
<dbReference type="SMART" id="SM00382">
    <property type="entry name" value="AAA"/>
    <property type="match status" value="1"/>
</dbReference>
<reference evidence="3" key="2">
    <citation type="submission" date="2019-12" db="EMBL/GenBank/DDBJ databases">
        <authorList>
            <person name="Cremers G."/>
        </authorList>
    </citation>
    <scope>NUCLEOTIDE SEQUENCE</scope>
    <source>
        <strain evidence="3">Mbul1</strain>
    </source>
</reference>
<dbReference type="PANTHER" id="PTHR10046">
    <property type="entry name" value="ATP DEPENDENT LON PROTEASE FAMILY MEMBER"/>
    <property type="match status" value="1"/>
</dbReference>
<evidence type="ECO:0000313" key="5">
    <source>
        <dbReference type="Proteomes" id="UP001055307"/>
    </source>
</evidence>
<evidence type="ECO:0000313" key="3">
    <source>
        <dbReference type="EMBL" id="CAA2104565.1"/>
    </source>
</evidence>
<organism evidence="3">
    <name type="scientific">Methylobacterium bullatum</name>
    <dbReference type="NCBI Taxonomy" id="570505"/>
    <lineage>
        <taxon>Bacteria</taxon>
        <taxon>Pseudomonadati</taxon>
        <taxon>Pseudomonadota</taxon>
        <taxon>Alphaproteobacteria</taxon>
        <taxon>Hyphomicrobiales</taxon>
        <taxon>Methylobacteriaceae</taxon>
        <taxon>Methylobacterium</taxon>
    </lineage>
</organism>
<evidence type="ECO:0000256" key="1">
    <source>
        <dbReference type="SAM" id="MobiDB-lite"/>
    </source>
</evidence>
<dbReference type="InterPro" id="IPR027065">
    <property type="entry name" value="Lon_Prtase"/>
</dbReference>
<reference evidence="4" key="1">
    <citation type="journal article" date="2016" name="Front. Microbiol.">
        <title>Genome Sequence of the Piezophilic, Mesophilic Sulfate-Reducing Bacterium Desulfovibrio indicus J2T.</title>
        <authorList>
            <person name="Cao J."/>
            <person name="Maignien L."/>
            <person name="Shao Z."/>
            <person name="Alain K."/>
            <person name="Jebbar M."/>
        </authorList>
    </citation>
    <scope>NUCLEOTIDE SEQUENCE</scope>
    <source>
        <strain evidence="4">DSM 21893</strain>
    </source>
</reference>
<dbReference type="Pfam" id="PF00004">
    <property type="entry name" value="AAA"/>
    <property type="match status" value="1"/>
</dbReference>
<dbReference type="GO" id="GO:0016887">
    <property type="term" value="F:ATP hydrolysis activity"/>
    <property type="evidence" value="ECO:0007669"/>
    <property type="project" value="InterPro"/>
</dbReference>
<dbReference type="GO" id="GO:0005524">
    <property type="term" value="F:ATP binding"/>
    <property type="evidence" value="ECO:0007669"/>
    <property type="project" value="InterPro"/>
</dbReference>
<name>A0A679J9H7_9HYPH</name>
<dbReference type="Gene3D" id="3.40.50.300">
    <property type="entry name" value="P-loop containing nucleotide triphosphate hydrolases"/>
    <property type="match status" value="1"/>
</dbReference>
<feature type="domain" description="AAA+ ATPase" evidence="2">
    <location>
        <begin position="308"/>
        <end position="453"/>
    </location>
</feature>
<reference evidence="4" key="3">
    <citation type="submission" date="2021-08" db="EMBL/GenBank/DDBJ databases">
        <authorList>
            <person name="Tani A."/>
            <person name="Ola A."/>
            <person name="Ogura Y."/>
            <person name="Katsura K."/>
            <person name="Hayashi T."/>
        </authorList>
    </citation>
    <scope>NUCLEOTIDE SEQUENCE</scope>
    <source>
        <strain evidence="4">DSM 21893</strain>
    </source>
</reference>
<keyword evidence="3" id="KW-0645">Protease</keyword>
<sequence length="520" mass="56258">MTKTPPRGARPRAPASDPFAPNHPPSVDWLDQGLDFLDCDPLADTIHWSTGILLDLPDLPPPVRAALEKLSSCRVSLSSLSHAESVCDDASEDLKLGQNDRDTYADWSTRCVYYQAFLGDHVCALRCAVRVWQIAMAGGHTDLRLGNLLRTHAEMMSIAAYCDGEQWAPRREPRSARRQGDGLTALQIIARSVVKVEWPNNVKRGPVRDDTGFDPRDQDEDDLPEAAGAGLLVVRSVEHLPGSAKDGARSSGGTTPRAEWAPIAGVTLPRRPVPDLAAARRDLVDQYPHAASLIERILNQLVGRSFARLPPILLVGPPGSGKTRLATSLATALGLPSTVYSCSGVADASFIGTSRQWSSGRASVPLQTIRQESLATVAVVLDEIEKAGTSMTNGNLLDGLLPMLDHAEDYRDPYLECATDLSGITFLATANGTRGMPRPLLDRFRVFQMPEPTLADLPALARGIVGDARRERGTDASWLPDLDGDELGLIAEHWSGGSVRRLQRLVDTVLAGRETLAARH</sequence>
<dbReference type="EC" id="3.4.21.53" evidence="3"/>
<dbReference type="GO" id="GO:0006508">
    <property type="term" value="P:proteolysis"/>
    <property type="evidence" value="ECO:0007669"/>
    <property type="project" value="UniProtKB-KW"/>
</dbReference>
<dbReference type="InterPro" id="IPR027417">
    <property type="entry name" value="P-loop_NTPase"/>
</dbReference>
<dbReference type="Proteomes" id="UP001055307">
    <property type="component" value="Unassembled WGS sequence"/>
</dbReference>
<gene>
    <name evidence="3" type="primary">lon2_2</name>
    <name evidence="4" type="synonym">lon_2</name>
    <name evidence="3" type="ORF">MBUL_02767</name>
    <name evidence="4" type="ORF">OICFNHDK_4349</name>
</gene>
<feature type="region of interest" description="Disordered" evidence="1">
    <location>
        <begin position="1"/>
        <end position="24"/>
    </location>
</feature>